<dbReference type="RefSeq" id="WP_185165089.1">
    <property type="nucleotide sequence ID" value="NZ_JACKWY010000009.1"/>
</dbReference>
<evidence type="ECO:0000256" key="4">
    <source>
        <dbReference type="ARBA" id="ARBA00022795"/>
    </source>
</evidence>
<dbReference type="GO" id="GO:0045892">
    <property type="term" value="P:negative regulation of DNA-templated transcription"/>
    <property type="evidence" value="ECO:0007669"/>
    <property type="project" value="InterPro"/>
</dbReference>
<evidence type="ECO:0000313" key="9">
    <source>
        <dbReference type="Proteomes" id="UP000585258"/>
    </source>
</evidence>
<keyword evidence="8" id="KW-0282">Flagellum</keyword>
<evidence type="ECO:0000256" key="6">
    <source>
        <dbReference type="ARBA" id="ARBA00023163"/>
    </source>
</evidence>
<proteinExistence type="inferred from homology"/>
<evidence type="ECO:0000256" key="2">
    <source>
        <dbReference type="ARBA" id="ARBA00017823"/>
    </source>
</evidence>
<dbReference type="InterPro" id="IPR007412">
    <property type="entry name" value="FlgM"/>
</dbReference>
<organism evidence="8 9">
    <name type="scientific">Clostridium gasigenes</name>
    <dbReference type="NCBI Taxonomy" id="94869"/>
    <lineage>
        <taxon>Bacteria</taxon>
        <taxon>Bacillati</taxon>
        <taxon>Bacillota</taxon>
        <taxon>Clostridia</taxon>
        <taxon>Eubacteriales</taxon>
        <taxon>Clostridiaceae</taxon>
        <taxon>Clostridium</taxon>
    </lineage>
</organism>
<reference evidence="8 9" key="1">
    <citation type="submission" date="2020-08" db="EMBL/GenBank/DDBJ databases">
        <title>Clostridia isolated from Swiss meat.</title>
        <authorList>
            <person name="Wambui J."/>
            <person name="Stevens M.J.A."/>
            <person name="Stephan R."/>
        </authorList>
    </citation>
    <scope>NUCLEOTIDE SEQUENCE [LARGE SCALE GENOMIC DNA]</scope>
    <source>
        <strain evidence="8 9">CM001</strain>
    </source>
</reference>
<dbReference type="InterPro" id="IPR035890">
    <property type="entry name" value="Anti-sigma-28_factor_FlgM_sf"/>
</dbReference>
<comment type="similarity">
    <text evidence="1">Belongs to the FlgM family.</text>
</comment>
<dbReference type="EMBL" id="JACKWY010000009">
    <property type="protein sequence ID" value="MBB6715947.1"/>
    <property type="molecule type" value="Genomic_DNA"/>
</dbReference>
<keyword evidence="5" id="KW-0805">Transcription regulation</keyword>
<evidence type="ECO:0000313" key="8">
    <source>
        <dbReference type="EMBL" id="MBB6715947.1"/>
    </source>
</evidence>
<evidence type="ECO:0000259" key="7">
    <source>
        <dbReference type="Pfam" id="PF04316"/>
    </source>
</evidence>
<keyword evidence="8" id="KW-0969">Cilium</keyword>
<protein>
    <recommendedName>
        <fullName evidence="2">Negative regulator of flagellin synthesis</fullName>
    </recommendedName>
</protein>
<dbReference type="Proteomes" id="UP000585258">
    <property type="component" value="Unassembled WGS sequence"/>
</dbReference>
<dbReference type="Pfam" id="PF04316">
    <property type="entry name" value="FlgM"/>
    <property type="match status" value="1"/>
</dbReference>
<evidence type="ECO:0000256" key="1">
    <source>
        <dbReference type="ARBA" id="ARBA00005322"/>
    </source>
</evidence>
<accession>A0A7X0SE69</accession>
<gene>
    <name evidence="8" type="primary">flgM</name>
    <name evidence="8" type="ORF">H7E68_14670</name>
</gene>
<dbReference type="NCBIfam" id="TIGR03824">
    <property type="entry name" value="FlgM_jcvi"/>
    <property type="match status" value="1"/>
</dbReference>
<keyword evidence="4" id="KW-1005">Bacterial flagellum biogenesis</keyword>
<keyword evidence="3" id="KW-0678">Repressor</keyword>
<dbReference type="GO" id="GO:0044781">
    <property type="term" value="P:bacterial-type flagellum organization"/>
    <property type="evidence" value="ECO:0007669"/>
    <property type="project" value="UniProtKB-KW"/>
</dbReference>
<dbReference type="AlphaFoldDB" id="A0A7X0SE69"/>
<keyword evidence="8" id="KW-0966">Cell projection</keyword>
<dbReference type="SUPFAM" id="SSF101498">
    <property type="entry name" value="Anti-sigma factor FlgM"/>
    <property type="match status" value="1"/>
</dbReference>
<name>A0A7X0SE69_9CLOT</name>
<evidence type="ECO:0000256" key="3">
    <source>
        <dbReference type="ARBA" id="ARBA00022491"/>
    </source>
</evidence>
<keyword evidence="6" id="KW-0804">Transcription</keyword>
<sequence length="91" mass="10140">MNIKGMGPLATVNYYNKIASNKIEKIDKVKTSDRIELSKAGKVLNDYAVEASSYDKAAKVEEIKNKLLNGTYNIDAKLIAKSMLDVMKEIK</sequence>
<dbReference type="InterPro" id="IPR031316">
    <property type="entry name" value="FlgM_C"/>
</dbReference>
<feature type="domain" description="Anti-sigma-28 factor FlgM C-terminal" evidence="7">
    <location>
        <begin position="33"/>
        <end position="85"/>
    </location>
</feature>
<evidence type="ECO:0000256" key="5">
    <source>
        <dbReference type="ARBA" id="ARBA00023015"/>
    </source>
</evidence>
<comment type="caution">
    <text evidence="8">The sequence shown here is derived from an EMBL/GenBank/DDBJ whole genome shotgun (WGS) entry which is preliminary data.</text>
</comment>